<evidence type="ECO:0000256" key="1">
    <source>
        <dbReference type="SAM" id="MobiDB-lite"/>
    </source>
</evidence>
<keyword evidence="3" id="KW-1185">Reference proteome</keyword>
<feature type="region of interest" description="Disordered" evidence="1">
    <location>
        <begin position="806"/>
        <end position="832"/>
    </location>
</feature>
<dbReference type="AlphaFoldDB" id="A0AA96ZZA7"/>
<proteinExistence type="predicted"/>
<dbReference type="EMBL" id="CP131062">
    <property type="protein sequence ID" value="WNY29077.1"/>
    <property type="molecule type" value="Genomic_DNA"/>
</dbReference>
<dbReference type="PROSITE" id="PS00588">
    <property type="entry name" value="FLAGELLA_BB_ROD"/>
    <property type="match status" value="1"/>
</dbReference>
<dbReference type="InterPro" id="IPR019776">
    <property type="entry name" value="Flagellar_basal_body_rod_CS"/>
</dbReference>
<sequence length="865" mass="91337">MFQTKNGFIKYIILLTIILTFLTLPAIAADPVDVNQMDSAVYANGNPIIIYEDGGSTYVKTAPGYPAYDSKTFGLAIDGYAIFGGSEDNSYGAGWMAEMTLITLQSGTVGNIYGGNRGIPSSGEAVLNTVITITGGNADTVYGGNMDGTLNNSMLHIVYTNGAVNAIYGGSDTGDILNSYLSVTTNNVANTATSKIGIIYGGSDHGHIFESGAGNSEINVNVRNSIIPTVYGGSKAGNITGNISVSAIDSNISLFHGGSKGAFQSGGTGVVHFGHTGNIYGNINSHFQNTSGNVAFGASEYGEVFGNVVFHLNACPICDEGEKDVAPHICLNSTPGIVHTYNTVIGGGGDNIGATRYPEINYANVYGDTKLVVAGETRIDYRLMGGGRQGNVRKVLDGLGNPTEDGGNVTLIVKGKTYFYWSCAAGYYSYKGLVAEGNVNTILGGNTDSYQYNGGGEFGGVGGEITTIIKENAKSYTVYGGTSTHYWWNNYNAPDETTDTKATVIVENGTIDYLLSNQKGYLRNFEVIINNGTILALYGGGGFDHSHTENTTIYLNGGNISYVFSGGNDFSTVLINKSTVYVGPNIGKDPGSTIPIIYGGGAQAGSRTGSVEIIIDGAHLNDVFGGGFGYTNSSSVIIKNGSEVTKLRAGGPSGSEVNNAGIEMINGTVNTLYGGGYNSTVNNSTINASGGEIDVLYLGGYHNIANPTDVSNVVNSVLKLSGTAITGGKIYGTGEMETDTVDEVFIHLHDLKTKDYWYYFDEDSLSNAELRIIRYGQLLRYGIVEVDDSSRPIYLFPYTLFEKDPGNNTSTSSGGGKTINPSSPMGGVEETPEGFKTEVETPIIIVLLFPLAIASYCYRRKEDKD</sequence>
<dbReference type="Proteomes" id="UP001302662">
    <property type="component" value="Chromosome"/>
</dbReference>
<dbReference type="KEGG" id="mees:MmiEs2_12910"/>
<name>A0AA96ZZA7_9EURY</name>
<organism evidence="2 3">
    <name type="scientific">Methanimicrococcus stummii</name>
    <dbReference type="NCBI Taxonomy" id="3028294"/>
    <lineage>
        <taxon>Archaea</taxon>
        <taxon>Methanobacteriati</taxon>
        <taxon>Methanobacteriota</taxon>
        <taxon>Stenosarchaea group</taxon>
        <taxon>Methanomicrobia</taxon>
        <taxon>Methanosarcinales</taxon>
        <taxon>Methanosarcinaceae</taxon>
        <taxon>Methanimicrococcus</taxon>
    </lineage>
</organism>
<evidence type="ECO:0000313" key="3">
    <source>
        <dbReference type="Proteomes" id="UP001302662"/>
    </source>
</evidence>
<accession>A0AA96ZZA7</accession>
<reference evidence="2 3" key="1">
    <citation type="submission" date="2023-07" db="EMBL/GenBank/DDBJ databases">
        <title>Closed genome sequence of Methanimicrococcus sp. Es2.</title>
        <authorList>
            <person name="Protasov E."/>
            <person name="Platt K."/>
            <person name="Reeh H."/>
            <person name="Poehlein A."/>
            <person name="Daniel R."/>
            <person name="Brune A."/>
        </authorList>
    </citation>
    <scope>NUCLEOTIDE SEQUENCE [LARGE SCALE GENOMIC DNA]</scope>
    <source>
        <strain evidence="2 3">Es2</strain>
    </source>
</reference>
<protein>
    <submittedName>
        <fullName evidence="2">Uncharacterized protein</fullName>
    </submittedName>
</protein>
<evidence type="ECO:0000313" key="2">
    <source>
        <dbReference type="EMBL" id="WNY29077.1"/>
    </source>
</evidence>
<gene>
    <name evidence="2" type="ORF">MmiEs2_12910</name>
</gene>